<feature type="region of interest" description="Disordered" evidence="1">
    <location>
        <begin position="482"/>
        <end position="502"/>
    </location>
</feature>
<reference evidence="5 6" key="1">
    <citation type="submission" date="2019-06" db="EMBL/GenBank/DDBJ databases">
        <authorList>
            <person name="Lee I."/>
            <person name="Jang G.I."/>
            <person name="Hwang C.Y."/>
        </authorList>
    </citation>
    <scope>NUCLEOTIDE SEQUENCE [LARGE SCALE GENOMIC DNA]</scope>
    <source>
        <strain evidence="5 6">PAMC 28131</strain>
    </source>
</reference>
<accession>A0A501XDB2</accession>
<feature type="domain" description="Peptidase M16 N-terminal" evidence="3">
    <location>
        <begin position="57"/>
        <end position="194"/>
    </location>
</feature>
<feature type="domain" description="Peptidase M16 C-terminal" evidence="4">
    <location>
        <begin position="685"/>
        <end position="863"/>
    </location>
</feature>
<dbReference type="Pfam" id="PF05193">
    <property type="entry name" value="Peptidase_M16_C"/>
    <property type="match status" value="2"/>
</dbReference>
<comment type="caution">
    <text evidence="5">The sequence shown here is derived from an EMBL/GenBank/DDBJ whole genome shotgun (WGS) entry which is preliminary data.</text>
</comment>
<evidence type="ECO:0000313" key="5">
    <source>
        <dbReference type="EMBL" id="TPE58466.1"/>
    </source>
</evidence>
<dbReference type="Gene3D" id="3.30.830.10">
    <property type="entry name" value="Metalloenzyme, LuxS/M16 peptidase-like"/>
    <property type="match status" value="4"/>
</dbReference>
<proteinExistence type="predicted"/>
<feature type="chain" id="PRO_5021301138" evidence="2">
    <location>
        <begin position="24"/>
        <end position="950"/>
    </location>
</feature>
<dbReference type="EMBL" id="VFSU01000034">
    <property type="protein sequence ID" value="TPE58466.1"/>
    <property type="molecule type" value="Genomic_DNA"/>
</dbReference>
<dbReference type="InterPro" id="IPR007863">
    <property type="entry name" value="Peptidase_M16_C"/>
</dbReference>
<evidence type="ECO:0000256" key="2">
    <source>
        <dbReference type="SAM" id="SignalP"/>
    </source>
</evidence>
<dbReference type="InterPro" id="IPR011249">
    <property type="entry name" value="Metalloenz_LuxS/M16"/>
</dbReference>
<name>A0A501XDB2_9SPHN</name>
<dbReference type="OrthoDB" id="9811314at2"/>
<dbReference type="Proteomes" id="UP000319897">
    <property type="component" value="Unassembled WGS sequence"/>
</dbReference>
<gene>
    <name evidence="5" type="ORF">FJQ54_15435</name>
</gene>
<evidence type="ECO:0000256" key="1">
    <source>
        <dbReference type="SAM" id="MobiDB-lite"/>
    </source>
</evidence>
<organism evidence="5 6">
    <name type="scientific">Sandaracinobacter neustonicus</name>
    <dbReference type="NCBI Taxonomy" id="1715348"/>
    <lineage>
        <taxon>Bacteria</taxon>
        <taxon>Pseudomonadati</taxon>
        <taxon>Pseudomonadota</taxon>
        <taxon>Alphaproteobacteria</taxon>
        <taxon>Sphingomonadales</taxon>
        <taxon>Sphingosinicellaceae</taxon>
        <taxon>Sandaracinobacter</taxon>
    </lineage>
</organism>
<feature type="domain" description="Peptidase M16 N-terminal" evidence="3">
    <location>
        <begin position="529"/>
        <end position="650"/>
    </location>
</feature>
<dbReference type="PANTHER" id="PTHR11851">
    <property type="entry name" value="METALLOPROTEASE"/>
    <property type="match status" value="1"/>
</dbReference>
<evidence type="ECO:0000259" key="4">
    <source>
        <dbReference type="Pfam" id="PF05193"/>
    </source>
</evidence>
<dbReference type="InterPro" id="IPR050361">
    <property type="entry name" value="MPP/UQCRC_Complex"/>
</dbReference>
<dbReference type="PANTHER" id="PTHR11851:SF224">
    <property type="entry name" value="PROCESSING PROTEASE"/>
    <property type="match status" value="1"/>
</dbReference>
<sequence>MMKKLILAALLAATPLSAVPAVAATAIAAQQNPAPLSALVAKVDIPYEQFTLANGLRVIVHTDRKAPIVSVNVWYHVGSVDEPKGRSGFAHLFEHIMFRGSEHSRVDHFKPLEEAGGSQFNGTTDFNRTNYFQTVPTPALDLALFLESDRMGWLLPALDEKVVSSEREIVLNEKRDGENQPGGLLFPALLAALYPASHPYSIPAIGREPDLRAAGVEDAKNWFRGHYGPNNAVLVLAGDIDAKTARPMVEHWFGQIPPGPTPARFASPVPERSAPTRQTLTDKVATVQLMRAWPLPGEDTPGMAALEVGLATFGSGPTSLLYDRLVRRERLAVGVSADVYGWEGASIAMIGAEVRPGVDPAQVEKRIDELLAEWKQTGPSADELNRIATRSVAGTIRALEQVGGFGGKGQTLAEGAVFSNDPADYKRQLAEIAGATPETVKAAAARWLTPNDHRVTLMPGERNPTSIDAPQAERVVTDAAKPATPGFQPQGTPADRSLGAPAAGDITKLTAPKIERATLSNGMKVQFVANHAVPVVRMQLALDGGVSADSRAKPGTQRLMLGLLREGTNGALGALDGPEIARRLERLGSSVSASAALDRTRINLNTLTPNLAPSLQLFADIVSRPAFPEDQLERIRGQVLADLANEATEPGGVAIRAAPALIYGPAHPYGQSFNGNGTPDGVKAVTRADLAAFHAALLQPADAVLFVVGDTSMAEVLPLLEQSFGKLKPAAAPLPLAKAAVPAPQAPGKVVLYDRPGAPQAFILAGAPLPLTGRDDILPLGLANDVFGGLATSRLNKLLREEKGWSYGASSSAAPTRGNMPFLLTAPVDRARAGESIAAIRGLLDEFHGKRPPEAAEVDRARASSIRSLPADFETGGAMLGALERAVVLNRPDDYLATLPARIEAVPLQAVRQSPLPAAADLVFIVVGDKATLEPQLKALGLPVELRSLP</sequence>
<protein>
    <submittedName>
        <fullName evidence="5">Insulinase family protein</fullName>
    </submittedName>
</protein>
<dbReference type="InterPro" id="IPR011765">
    <property type="entry name" value="Pept_M16_N"/>
</dbReference>
<dbReference type="AlphaFoldDB" id="A0A501XDB2"/>
<dbReference type="GO" id="GO:0046872">
    <property type="term" value="F:metal ion binding"/>
    <property type="evidence" value="ECO:0007669"/>
    <property type="project" value="InterPro"/>
</dbReference>
<dbReference type="RefSeq" id="WP_140929319.1">
    <property type="nucleotide sequence ID" value="NZ_VFSU01000034.1"/>
</dbReference>
<keyword evidence="6" id="KW-1185">Reference proteome</keyword>
<dbReference type="SUPFAM" id="SSF63411">
    <property type="entry name" value="LuxS/MPP-like metallohydrolase"/>
    <property type="match status" value="4"/>
</dbReference>
<feature type="signal peptide" evidence="2">
    <location>
        <begin position="1"/>
        <end position="23"/>
    </location>
</feature>
<keyword evidence="2" id="KW-0732">Signal</keyword>
<evidence type="ECO:0000313" key="6">
    <source>
        <dbReference type="Proteomes" id="UP000319897"/>
    </source>
</evidence>
<feature type="domain" description="Peptidase M16 C-terminal" evidence="4">
    <location>
        <begin position="217"/>
        <end position="388"/>
    </location>
</feature>
<evidence type="ECO:0000259" key="3">
    <source>
        <dbReference type="Pfam" id="PF00675"/>
    </source>
</evidence>
<dbReference type="Pfam" id="PF00675">
    <property type="entry name" value="Peptidase_M16"/>
    <property type="match status" value="2"/>
</dbReference>